<dbReference type="AlphaFoldDB" id="A0A1B0BXS3"/>
<dbReference type="EnsemblMetazoa" id="GPPI043686-RA">
    <property type="protein sequence ID" value="GPPI043686-PA"/>
    <property type="gene ID" value="GPPI043686"/>
</dbReference>
<dbReference type="Proteomes" id="UP000092460">
    <property type="component" value="Unassembled WGS sequence"/>
</dbReference>
<reference evidence="2" key="2">
    <citation type="submission" date="2020-05" db="UniProtKB">
        <authorList>
            <consortium name="EnsemblMetazoa"/>
        </authorList>
    </citation>
    <scope>IDENTIFICATION</scope>
    <source>
        <strain evidence="2">IAEA</strain>
    </source>
</reference>
<dbReference type="PROSITE" id="PS50097">
    <property type="entry name" value="BTB"/>
    <property type="match status" value="1"/>
</dbReference>
<accession>A0A1B0BXS3</accession>
<dbReference type="VEuPathDB" id="VectorBase:GPPI043686"/>
<organism evidence="2 3">
    <name type="scientific">Glossina palpalis gambiensis</name>
    <dbReference type="NCBI Taxonomy" id="67801"/>
    <lineage>
        <taxon>Eukaryota</taxon>
        <taxon>Metazoa</taxon>
        <taxon>Ecdysozoa</taxon>
        <taxon>Arthropoda</taxon>
        <taxon>Hexapoda</taxon>
        <taxon>Insecta</taxon>
        <taxon>Pterygota</taxon>
        <taxon>Neoptera</taxon>
        <taxon>Endopterygota</taxon>
        <taxon>Diptera</taxon>
        <taxon>Brachycera</taxon>
        <taxon>Muscomorpha</taxon>
        <taxon>Hippoboscoidea</taxon>
        <taxon>Glossinidae</taxon>
        <taxon>Glossina</taxon>
    </lineage>
</organism>
<sequence>MTAKMINKVEIIAEENCKNSAYGSSFLDGLNKMRIDQKYCDFTLEVDGDIVKVHKVALAIGSPYFAKMLES</sequence>
<dbReference type="SUPFAM" id="SSF54695">
    <property type="entry name" value="POZ domain"/>
    <property type="match status" value="1"/>
</dbReference>
<keyword evidence="3" id="KW-1185">Reference proteome</keyword>
<evidence type="ECO:0000313" key="3">
    <source>
        <dbReference type="Proteomes" id="UP000092460"/>
    </source>
</evidence>
<dbReference type="EMBL" id="JXJN01022340">
    <property type="status" value="NOT_ANNOTATED_CDS"/>
    <property type="molecule type" value="Genomic_DNA"/>
</dbReference>
<name>A0A1B0BXS3_9MUSC</name>
<feature type="domain" description="BTB" evidence="1">
    <location>
        <begin position="40"/>
        <end position="71"/>
    </location>
</feature>
<dbReference type="InterPro" id="IPR000210">
    <property type="entry name" value="BTB/POZ_dom"/>
</dbReference>
<proteinExistence type="predicted"/>
<dbReference type="Gene3D" id="3.30.710.10">
    <property type="entry name" value="Potassium Channel Kv1.1, Chain A"/>
    <property type="match status" value="1"/>
</dbReference>
<reference evidence="3" key="1">
    <citation type="submission" date="2015-01" db="EMBL/GenBank/DDBJ databases">
        <authorList>
            <person name="Aksoy S."/>
            <person name="Warren W."/>
            <person name="Wilson R.K."/>
        </authorList>
    </citation>
    <scope>NUCLEOTIDE SEQUENCE [LARGE SCALE GENOMIC DNA]</scope>
    <source>
        <strain evidence="3">IAEA</strain>
    </source>
</reference>
<evidence type="ECO:0000259" key="1">
    <source>
        <dbReference type="PROSITE" id="PS50097"/>
    </source>
</evidence>
<protein>
    <recommendedName>
        <fullName evidence="1">BTB domain-containing protein</fullName>
    </recommendedName>
</protein>
<dbReference type="InterPro" id="IPR011333">
    <property type="entry name" value="SKP1/BTB/POZ_sf"/>
</dbReference>
<dbReference type="Pfam" id="PF00651">
    <property type="entry name" value="BTB"/>
    <property type="match status" value="1"/>
</dbReference>
<evidence type="ECO:0000313" key="2">
    <source>
        <dbReference type="EnsemblMetazoa" id="GPPI043686-PA"/>
    </source>
</evidence>